<dbReference type="Gene3D" id="3.40.50.150">
    <property type="entry name" value="Vaccinia Virus protein VP39"/>
    <property type="match status" value="2"/>
</dbReference>
<dbReference type="GO" id="GO:0032259">
    <property type="term" value="P:methylation"/>
    <property type="evidence" value="ECO:0007669"/>
    <property type="project" value="UniProtKB-KW"/>
</dbReference>
<keyword evidence="6" id="KW-0680">Restriction system</keyword>
<dbReference type="GO" id="GO:0009307">
    <property type="term" value="P:DNA restriction-modification system"/>
    <property type="evidence" value="ECO:0007669"/>
    <property type="project" value="UniProtKB-KW"/>
</dbReference>
<dbReference type="REBASE" id="435497">
    <property type="entry name" value="M.Eco7922II"/>
</dbReference>
<evidence type="ECO:0000256" key="1">
    <source>
        <dbReference type="ARBA" id="ARBA00010203"/>
    </source>
</evidence>
<organism evidence="8 9">
    <name type="scientific">Escherichia coli</name>
    <dbReference type="NCBI Taxonomy" id="562"/>
    <lineage>
        <taxon>Bacteria</taxon>
        <taxon>Pseudomonadati</taxon>
        <taxon>Pseudomonadota</taxon>
        <taxon>Gammaproteobacteria</taxon>
        <taxon>Enterobacterales</taxon>
        <taxon>Enterobacteriaceae</taxon>
        <taxon>Escherichia</taxon>
    </lineage>
</organism>
<keyword evidence="4" id="KW-0808">Transferase</keyword>
<evidence type="ECO:0000256" key="2">
    <source>
        <dbReference type="ARBA" id="ARBA00012185"/>
    </source>
</evidence>
<evidence type="ECO:0000256" key="6">
    <source>
        <dbReference type="ARBA" id="ARBA00022747"/>
    </source>
</evidence>
<comment type="similarity">
    <text evidence="1">Belongs to the N(4)/N(6)-methyltransferase family. N(4) subfamily.</text>
</comment>
<protein>
    <recommendedName>
        <fullName evidence="2">site-specific DNA-methyltransferase (cytosine-N(4)-specific)</fullName>
        <ecNumber evidence="2">2.1.1.113</ecNumber>
    </recommendedName>
</protein>
<name>A0A2X1MX03_ECOLX</name>
<dbReference type="EC" id="2.1.1.113" evidence="2"/>
<dbReference type="Proteomes" id="UP000254174">
    <property type="component" value="Unassembled WGS sequence"/>
</dbReference>
<comment type="catalytic activity">
    <reaction evidence="7">
        <text>a 2'-deoxycytidine in DNA + S-adenosyl-L-methionine = an N(4)-methyl-2'-deoxycytidine in DNA + S-adenosyl-L-homocysteine + H(+)</text>
        <dbReference type="Rhea" id="RHEA:16857"/>
        <dbReference type="Rhea" id="RHEA-COMP:11369"/>
        <dbReference type="Rhea" id="RHEA-COMP:13674"/>
        <dbReference type="ChEBI" id="CHEBI:15378"/>
        <dbReference type="ChEBI" id="CHEBI:57856"/>
        <dbReference type="ChEBI" id="CHEBI:59789"/>
        <dbReference type="ChEBI" id="CHEBI:85452"/>
        <dbReference type="ChEBI" id="CHEBI:137933"/>
        <dbReference type="EC" id="2.1.1.113"/>
    </reaction>
</comment>
<dbReference type="GO" id="GO:0003677">
    <property type="term" value="F:DNA binding"/>
    <property type="evidence" value="ECO:0007669"/>
    <property type="project" value="InterPro"/>
</dbReference>
<evidence type="ECO:0000313" key="8">
    <source>
        <dbReference type="EMBL" id="STM19327.1"/>
    </source>
</evidence>
<dbReference type="EMBL" id="UGFC01000006">
    <property type="protein sequence ID" value="STM19327.1"/>
    <property type="molecule type" value="Genomic_DNA"/>
</dbReference>
<dbReference type="GO" id="GO:0015667">
    <property type="term" value="F:site-specific DNA-methyltransferase (cytosine-N4-specific) activity"/>
    <property type="evidence" value="ECO:0007669"/>
    <property type="project" value="UniProtKB-EC"/>
</dbReference>
<dbReference type="InterPro" id="IPR029063">
    <property type="entry name" value="SAM-dependent_MTases_sf"/>
</dbReference>
<dbReference type="PROSITE" id="PS00093">
    <property type="entry name" value="N4_MTASE"/>
    <property type="match status" value="1"/>
</dbReference>
<gene>
    <name evidence="8" type="ORF">NCTC7922_05414</name>
</gene>
<keyword evidence="5" id="KW-0949">S-adenosyl-L-methionine</keyword>
<dbReference type="REBASE" id="435499">
    <property type="entry name" value="M.EcoC9777II"/>
</dbReference>
<accession>A0A2X1MX03</accession>
<evidence type="ECO:0000256" key="3">
    <source>
        <dbReference type="ARBA" id="ARBA00022603"/>
    </source>
</evidence>
<evidence type="ECO:0000256" key="7">
    <source>
        <dbReference type="ARBA" id="ARBA00049120"/>
    </source>
</evidence>
<evidence type="ECO:0000256" key="4">
    <source>
        <dbReference type="ARBA" id="ARBA00022679"/>
    </source>
</evidence>
<dbReference type="InterPro" id="IPR017985">
    <property type="entry name" value="MeTrfase_CN4_CS"/>
</dbReference>
<dbReference type="SUPFAM" id="SSF53335">
    <property type="entry name" value="S-adenosyl-L-methionine-dependent methyltransferases"/>
    <property type="match status" value="2"/>
</dbReference>
<proteinExistence type="inferred from homology"/>
<dbReference type="AlphaFoldDB" id="A0A2X1MX03"/>
<keyword evidence="3" id="KW-0489">Methyltransferase</keyword>
<evidence type="ECO:0000313" key="9">
    <source>
        <dbReference type="Proteomes" id="UP000254174"/>
    </source>
</evidence>
<sequence length="473" mass="55157">MTDALVEQKNQALSLAENSVKNLYEKYKNKLEVNPDLDRKIVSFQANKIEPIFRWFHYREGFSKQLIEYILENINIPSGGKILDPFAGTGVAPFVAEKYHGMDGIAIELMPVGTFFMQCRNEFSKLKNQDLIRYARNALESRHEWLKTTPEWEFKHLKITVGAFSYEDEKELCQFKTWLTNIEDKSNKLFLDFIAFSILEKFSFTRKDGQYLRWDHRSPRFLDASKKTTFDKGEVLSFFEALRRKLEYIIEDLSIEVSEENKTNDVKILEGSVLKVIDELEDNSLDAIITSPPYCNRYDYTRTYALELAYLGVNEENIRSLRQTLLTCTVENKPKHFEWLSDEDKHHINQAFDKQSDLSNVLTFLDIEAKEGRLNNKGIATMVRGYFYDSAVHLYQASKKMKTGGYYVMVNDNVKYNGLEIPVDLILSEIANEFSLKTEKIWVLPKGKGNSSQQMKKHGRTELRKCVYIWKKA</sequence>
<evidence type="ECO:0000256" key="5">
    <source>
        <dbReference type="ARBA" id="ARBA00022691"/>
    </source>
</evidence>
<reference evidence="8 9" key="1">
    <citation type="submission" date="2018-06" db="EMBL/GenBank/DDBJ databases">
        <authorList>
            <consortium name="Pathogen Informatics"/>
            <person name="Doyle S."/>
        </authorList>
    </citation>
    <scope>NUCLEOTIDE SEQUENCE [LARGE SCALE GENOMIC DNA]</scope>
    <source>
        <strain evidence="8 9">NCTC7922</strain>
    </source>
</reference>